<dbReference type="Gene3D" id="1.10.1790.10">
    <property type="entry name" value="PRD domain"/>
    <property type="match status" value="2"/>
</dbReference>
<keyword evidence="3" id="KW-0010">Activator</keyword>
<dbReference type="PANTHER" id="PTHR30185">
    <property type="entry name" value="CRYPTIC BETA-GLUCOSIDE BGL OPERON ANTITERMINATOR"/>
    <property type="match status" value="1"/>
</dbReference>
<proteinExistence type="predicted"/>
<dbReference type="Pfam" id="PF05043">
    <property type="entry name" value="Mga"/>
    <property type="match status" value="1"/>
</dbReference>
<reference evidence="8 9" key="1">
    <citation type="journal article" date="2011" name="J. Bacteriol.">
        <title>Genome sequence of the nonpathogenic Listeria monocytogenes serovar 4a strain M7.</title>
        <authorList>
            <person name="Chen J."/>
            <person name="Xia Y."/>
            <person name="Cheng C."/>
            <person name="Fang C."/>
            <person name="Shan Y."/>
            <person name="Jin G."/>
            <person name="Fang W."/>
        </authorList>
    </citation>
    <scope>NUCLEOTIDE SEQUENCE [LARGE SCALE GENOMIC DNA]</scope>
    <source>
        <strain evidence="8 9">M7</strain>
    </source>
</reference>
<dbReference type="InterPro" id="IPR036390">
    <property type="entry name" value="WH_DNA-bd_sf"/>
</dbReference>
<evidence type="ECO:0000256" key="3">
    <source>
        <dbReference type="ARBA" id="ARBA00023159"/>
    </source>
</evidence>
<keyword evidence="2" id="KW-0805">Transcription regulation</keyword>
<dbReference type="Gene3D" id="1.10.10.10">
    <property type="entry name" value="Winged helix-like DNA-binding domain superfamily/Winged helix DNA-binding domain"/>
    <property type="match status" value="1"/>
</dbReference>
<dbReference type="GO" id="GO:0009401">
    <property type="term" value="P:phosphoenolpyruvate-dependent sugar phosphotransferase system"/>
    <property type="evidence" value="ECO:0007669"/>
    <property type="project" value="InterPro"/>
</dbReference>
<evidence type="ECO:0000259" key="6">
    <source>
        <dbReference type="PROSITE" id="PS51099"/>
    </source>
</evidence>
<dbReference type="HOGENOM" id="CLU_013442_5_1_9"/>
<dbReference type="AlphaFoldDB" id="A0A0E0USL0"/>
<keyword evidence="1" id="KW-0677">Repeat</keyword>
<evidence type="ECO:0000256" key="4">
    <source>
        <dbReference type="ARBA" id="ARBA00023163"/>
    </source>
</evidence>
<dbReference type="GO" id="GO:0008982">
    <property type="term" value="F:protein-N(PI)-phosphohistidine-sugar phosphotransferase activity"/>
    <property type="evidence" value="ECO:0007669"/>
    <property type="project" value="InterPro"/>
</dbReference>
<evidence type="ECO:0000259" key="5">
    <source>
        <dbReference type="PROSITE" id="PS51094"/>
    </source>
</evidence>
<accession>A0A0E0USL0</accession>
<evidence type="ECO:0000256" key="2">
    <source>
        <dbReference type="ARBA" id="ARBA00023015"/>
    </source>
</evidence>
<name>A0A0E0USL0_LISMM</name>
<evidence type="ECO:0000256" key="1">
    <source>
        <dbReference type="ARBA" id="ARBA00022737"/>
    </source>
</evidence>
<feature type="domain" description="PTS EIIB type-2" evidence="6">
    <location>
        <begin position="384"/>
        <end position="476"/>
    </location>
</feature>
<gene>
    <name evidence="8" type="primary">licR</name>
    <name evidence="8" type="ordered locus">LMM7_0330</name>
</gene>
<sequence length="623" mass="71930">MTISERQRSLLEKLNDSQKTVTAKALSEMLGVSSKTVRNDIMQINQSFSSTIIASKAGKGYFLTPNEQLSQINLTKNNENLHFELLRHIIEQDHTNFYDLADQFFISESTLSRIIKELNAVIAEKDESLCIIRKNNELITEGGEEEKRRIFNLFLNQEIENHQLSLDKYADYFDYCNLKQLSELIIAYHKKNEFFMNDFSTISFILHIAVLIERISMGSYIERTALLEQDKTSLEMAEHLTETLEEELQIDIPTQELSYIARLYSGKLATTSTIDAKVFGSVVTRLLEAVDQNFHIDFSADEKIATYLVAHISALYKRANHKQYLTNPLTEELKNKFPFIYNVSVYASAFIQKELAITFPDDEIAYIALHFLSASETINHGKKRKILLVTPYGAGSQRLIHNQLKKIPDFSIDLLVSQSIFDIKQFTLDKEIHLILTAEPLNLTTDIPVYHYDLLLAESDLQKIKHILETKQKTESISRKFFKKELFFPKQNFKSKEETITFLCEQLTAFDYCDPDYVAKVFEREQLSSTCYGNYYAIPHAIQRSAKKNAVAVCSLDKPIDWGGNRVKLVLLLTMKEERDNSFEELFGQLVTILNERSFVKKLAKQEDFQQFIELCEQKTLDS</sequence>
<dbReference type="CDD" id="cd00211">
    <property type="entry name" value="PTS_IIA_fru"/>
    <property type="match status" value="1"/>
</dbReference>
<dbReference type="InterPro" id="IPR007737">
    <property type="entry name" value="Mga_HTH"/>
</dbReference>
<dbReference type="InterPro" id="IPR016152">
    <property type="entry name" value="PTrfase/Anion_transptr"/>
</dbReference>
<dbReference type="InterPro" id="IPR013011">
    <property type="entry name" value="PTS_EIIB_2"/>
</dbReference>
<dbReference type="InterPro" id="IPR036634">
    <property type="entry name" value="PRD_sf"/>
</dbReference>
<dbReference type="InterPro" id="IPR013196">
    <property type="entry name" value="HTH_11"/>
</dbReference>
<dbReference type="Gene3D" id="3.40.930.10">
    <property type="entry name" value="Mannitol-specific EII, Chain A"/>
    <property type="match status" value="1"/>
</dbReference>
<dbReference type="PANTHER" id="PTHR30185:SF12">
    <property type="entry name" value="TRANSCRIPTIONAL REGULATOR MANR"/>
    <property type="match status" value="1"/>
</dbReference>
<dbReference type="RefSeq" id="WP_012582033.1">
    <property type="nucleotide sequence ID" value="NC_017537.1"/>
</dbReference>
<dbReference type="PROSITE" id="PS51099">
    <property type="entry name" value="PTS_EIIB_TYPE_2"/>
    <property type="match status" value="1"/>
</dbReference>
<dbReference type="SUPFAM" id="SSF63520">
    <property type="entry name" value="PTS-regulatory domain, PRD"/>
    <property type="match status" value="2"/>
</dbReference>
<dbReference type="Proteomes" id="UP000000486">
    <property type="component" value="Chromosome"/>
</dbReference>
<dbReference type="Pfam" id="PF08279">
    <property type="entry name" value="HTH_11"/>
    <property type="match status" value="1"/>
</dbReference>
<evidence type="ECO:0000259" key="7">
    <source>
        <dbReference type="PROSITE" id="PS51372"/>
    </source>
</evidence>
<dbReference type="InterPro" id="IPR036388">
    <property type="entry name" value="WH-like_DNA-bd_sf"/>
</dbReference>
<dbReference type="PROSITE" id="PS51094">
    <property type="entry name" value="PTS_EIIA_TYPE_2"/>
    <property type="match status" value="1"/>
</dbReference>
<dbReference type="KEGG" id="lmq:LMM7_0330"/>
<dbReference type="EMBL" id="CP002816">
    <property type="protein sequence ID" value="AEH91336.1"/>
    <property type="molecule type" value="Genomic_DNA"/>
</dbReference>
<dbReference type="SUPFAM" id="SSF46785">
    <property type="entry name" value="Winged helix' DNA-binding domain"/>
    <property type="match status" value="1"/>
</dbReference>
<dbReference type="GO" id="GO:0006355">
    <property type="term" value="P:regulation of DNA-templated transcription"/>
    <property type="evidence" value="ECO:0007669"/>
    <property type="project" value="InterPro"/>
</dbReference>
<feature type="domain" description="PTS EIIA type-2" evidence="5">
    <location>
        <begin position="480"/>
        <end position="619"/>
    </location>
</feature>
<dbReference type="SUPFAM" id="SSF55804">
    <property type="entry name" value="Phoshotransferase/anion transport protein"/>
    <property type="match status" value="1"/>
</dbReference>
<evidence type="ECO:0000313" key="9">
    <source>
        <dbReference type="Proteomes" id="UP000000486"/>
    </source>
</evidence>
<feature type="domain" description="PRD" evidence="7">
    <location>
        <begin position="274"/>
        <end position="381"/>
    </location>
</feature>
<dbReference type="InterPro" id="IPR050661">
    <property type="entry name" value="BglG_antiterminators"/>
</dbReference>
<dbReference type="InterPro" id="IPR011608">
    <property type="entry name" value="PRD"/>
</dbReference>
<dbReference type="InterPro" id="IPR002178">
    <property type="entry name" value="PTS_EIIA_type-2_dom"/>
</dbReference>
<dbReference type="PATRIC" id="fig|1030009.3.peg.322"/>
<evidence type="ECO:0000313" key="8">
    <source>
        <dbReference type="EMBL" id="AEH91336.1"/>
    </source>
</evidence>
<protein>
    <submittedName>
        <fullName evidence="8">Lichenan-specific PTS system operon transcriptional antiterminator</fullName>
    </submittedName>
</protein>
<keyword evidence="4" id="KW-0804">Transcription</keyword>
<organism evidence="8 9">
    <name type="scientific">Listeria monocytogenes serotype 4a (strain M7)</name>
    <dbReference type="NCBI Taxonomy" id="1030009"/>
    <lineage>
        <taxon>Bacteria</taxon>
        <taxon>Bacillati</taxon>
        <taxon>Bacillota</taxon>
        <taxon>Bacilli</taxon>
        <taxon>Bacillales</taxon>
        <taxon>Listeriaceae</taxon>
        <taxon>Listeria</taxon>
    </lineage>
</organism>
<dbReference type="Pfam" id="PF00359">
    <property type="entry name" value="PTS_EIIA_2"/>
    <property type="match status" value="1"/>
</dbReference>
<dbReference type="Pfam" id="PF00874">
    <property type="entry name" value="PRD"/>
    <property type="match status" value="2"/>
</dbReference>
<dbReference type="PROSITE" id="PS51372">
    <property type="entry name" value="PRD_2"/>
    <property type="match status" value="1"/>
</dbReference>